<dbReference type="InParanoid" id="A0A3N0VFZ8"/>
<gene>
    <name evidence="1" type="ORF">ED208_04705</name>
</gene>
<evidence type="ECO:0000313" key="2">
    <source>
        <dbReference type="Proteomes" id="UP000282106"/>
    </source>
</evidence>
<keyword evidence="2" id="KW-1185">Reference proteome</keyword>
<dbReference type="AlphaFoldDB" id="A0A3N0VFZ8"/>
<dbReference type="SUPFAM" id="SSF82171">
    <property type="entry name" value="DPP6 N-terminal domain-like"/>
    <property type="match status" value="1"/>
</dbReference>
<dbReference type="Proteomes" id="UP000282106">
    <property type="component" value="Unassembled WGS sequence"/>
</dbReference>
<sequence length="515" mass="55404">MVRAIVTAASDTAITNVTFYLDNEQTLSLSQKNGCANPDECEFEGDADAYIWEWDTRTATAGTHVVSAVVTDAHAESLTLTKTFEVNNYPRIHLTSPEQWSIVGTELQISGQVNDDQPDPKITVTLGDITILKTSGNDFSVSYDLSGLPEGTYTLKVSARDAGNNLSSLSTPIIYAPLAATQFERLLSLGAGGELLDAKDGKILYRTSNREIRLRQFSGSESLITNLDSETGASSFQIAGTRVVWSSRPPENNFARLRVWNAGAITDHGPANAASINPVAKWPFVAWSTTNSLRVRNLETGMESVISRQSGQTLGSDGFDLQANSDDSATVFYWASMQSSGGGPSEQSVYLYNTATTTSTKLSADGNHDRKVSTNGSSVVWQRELADGAKQLVHAAYSAPAVQSILSPAFSAFHGAKGSLVVWSEPLGDSTQIKIRSSDGSINALEPVPSPTTVQSVGGHSALLWHQNKTKIWSDGALTDILPALVKGRLDENRAYLIVSTEQVLYRQKPAQLPP</sequence>
<dbReference type="InterPro" id="IPR013783">
    <property type="entry name" value="Ig-like_fold"/>
</dbReference>
<reference evidence="1 2" key="1">
    <citation type="submission" date="2018-10" db="EMBL/GenBank/DDBJ databases">
        <authorList>
            <person name="Chen W.-M."/>
        </authorList>
    </citation>
    <scope>NUCLEOTIDE SEQUENCE [LARGE SCALE GENOMIC DNA]</scope>
    <source>
        <strain evidence="1 2">THS-13</strain>
    </source>
</reference>
<accession>A0A3N0VFZ8</accession>
<protein>
    <submittedName>
        <fullName evidence="1">Uncharacterized protein</fullName>
    </submittedName>
</protein>
<proteinExistence type="predicted"/>
<dbReference type="Gene3D" id="2.60.40.10">
    <property type="entry name" value="Immunoglobulins"/>
    <property type="match status" value="2"/>
</dbReference>
<name>A0A3N0VFZ8_9GAMM</name>
<organism evidence="1 2">
    <name type="scientific">Stagnimonas aquatica</name>
    <dbReference type="NCBI Taxonomy" id="2689987"/>
    <lineage>
        <taxon>Bacteria</taxon>
        <taxon>Pseudomonadati</taxon>
        <taxon>Pseudomonadota</taxon>
        <taxon>Gammaproteobacteria</taxon>
        <taxon>Nevskiales</taxon>
        <taxon>Nevskiaceae</taxon>
        <taxon>Stagnimonas</taxon>
    </lineage>
</organism>
<dbReference type="EMBL" id="RJVO01000002">
    <property type="protein sequence ID" value="ROH91689.1"/>
    <property type="molecule type" value="Genomic_DNA"/>
</dbReference>
<comment type="caution">
    <text evidence="1">The sequence shown here is derived from an EMBL/GenBank/DDBJ whole genome shotgun (WGS) entry which is preliminary data.</text>
</comment>
<evidence type="ECO:0000313" key="1">
    <source>
        <dbReference type="EMBL" id="ROH91689.1"/>
    </source>
</evidence>